<keyword evidence="1" id="KW-0560">Oxidoreductase</keyword>
<evidence type="ECO:0000313" key="2">
    <source>
        <dbReference type="EMBL" id="TBU60830.1"/>
    </source>
</evidence>
<sequence>MALSPTIKLNNGVEIPIIGLGTWQSKPEEVIIAVEYAIKEAGYRHIDCAWAYGNEKEVGEGIRRSGVPRSEIFVTSKLWATRLNDVEGALDESLANLGLDYLDLYLIHWPIHLNPKGNHPNFPTLPNGHRDVVRDWPLRDTWAQLEAVLAKGKVRAIGVSNASERILEEEILPYAKVVPAVDQIELHLYNPQHKFIRYLKSKGIVPQAYSPLGSTGASLLQDEVAVAIAEKHGVAPAAVLLGWQVAKGIVTLPKSVTPERIKANIEGALAAAKKLTAEDIEKLDGVAATGKEVRLIQPPWGVDLGFDNWPVKYQTL</sequence>
<dbReference type="EMBL" id="ML145102">
    <property type="protein sequence ID" value="TBU60830.1"/>
    <property type="molecule type" value="Genomic_DNA"/>
</dbReference>
<dbReference type="GO" id="GO:0016616">
    <property type="term" value="F:oxidoreductase activity, acting on the CH-OH group of donors, NAD or NADP as acceptor"/>
    <property type="evidence" value="ECO:0007669"/>
    <property type="project" value="UniProtKB-ARBA"/>
</dbReference>
<dbReference type="PROSITE" id="PS00798">
    <property type="entry name" value="ALDOKETO_REDUCTASE_1"/>
    <property type="match status" value="1"/>
</dbReference>
<dbReference type="Gene3D" id="3.20.20.100">
    <property type="entry name" value="NADP-dependent oxidoreductase domain"/>
    <property type="match status" value="1"/>
</dbReference>
<dbReference type="SUPFAM" id="SSF51430">
    <property type="entry name" value="NAD(P)-linked oxidoreductase"/>
    <property type="match status" value="1"/>
</dbReference>
<dbReference type="PRINTS" id="PR00069">
    <property type="entry name" value="ALDKETRDTASE"/>
</dbReference>
<protein>
    <submittedName>
        <fullName evidence="2">Aldo/keto reductase</fullName>
    </submittedName>
</protein>
<dbReference type="Proteomes" id="UP000292082">
    <property type="component" value="Unassembled WGS sequence"/>
</dbReference>
<keyword evidence="3" id="KW-1185">Reference proteome</keyword>
<proteinExistence type="predicted"/>
<dbReference type="InterPro" id="IPR020471">
    <property type="entry name" value="AKR"/>
</dbReference>
<evidence type="ECO:0000256" key="1">
    <source>
        <dbReference type="ARBA" id="ARBA00023002"/>
    </source>
</evidence>
<reference evidence="2 3" key="1">
    <citation type="submission" date="2019-01" db="EMBL/GenBank/DDBJ databases">
        <title>Draft genome sequences of three monokaryotic isolates of the white-rot basidiomycete fungus Dichomitus squalens.</title>
        <authorList>
            <consortium name="DOE Joint Genome Institute"/>
            <person name="Lopez S.C."/>
            <person name="Andreopoulos B."/>
            <person name="Pangilinan J."/>
            <person name="Lipzen A."/>
            <person name="Riley R."/>
            <person name="Ahrendt S."/>
            <person name="Ng V."/>
            <person name="Barry K."/>
            <person name="Daum C."/>
            <person name="Grigoriev I.V."/>
            <person name="Hilden K.S."/>
            <person name="Makela M.R."/>
            <person name="de Vries R.P."/>
        </authorList>
    </citation>
    <scope>NUCLEOTIDE SEQUENCE [LARGE SCALE GENOMIC DNA]</scope>
    <source>
        <strain evidence="2 3">CBS 464.89</strain>
    </source>
</reference>
<dbReference type="Pfam" id="PF00248">
    <property type="entry name" value="Aldo_ket_red"/>
    <property type="match status" value="1"/>
</dbReference>
<accession>A0A4Q9Q1G2</accession>
<dbReference type="InterPro" id="IPR023210">
    <property type="entry name" value="NADP_OxRdtase_dom"/>
</dbReference>
<gene>
    <name evidence="2" type="ORF">BD310DRAFT_922161</name>
</gene>
<evidence type="ECO:0000313" key="3">
    <source>
        <dbReference type="Proteomes" id="UP000292082"/>
    </source>
</evidence>
<dbReference type="PANTHER" id="PTHR11732">
    <property type="entry name" value="ALDO/KETO REDUCTASE"/>
    <property type="match status" value="1"/>
</dbReference>
<organism evidence="2 3">
    <name type="scientific">Dichomitus squalens</name>
    <dbReference type="NCBI Taxonomy" id="114155"/>
    <lineage>
        <taxon>Eukaryota</taxon>
        <taxon>Fungi</taxon>
        <taxon>Dikarya</taxon>
        <taxon>Basidiomycota</taxon>
        <taxon>Agaricomycotina</taxon>
        <taxon>Agaricomycetes</taxon>
        <taxon>Polyporales</taxon>
        <taxon>Polyporaceae</taxon>
        <taxon>Dichomitus</taxon>
    </lineage>
</organism>
<dbReference type="FunFam" id="3.20.20.100:FF:000002">
    <property type="entry name" value="2,5-diketo-D-gluconic acid reductase A"/>
    <property type="match status" value="1"/>
</dbReference>
<dbReference type="InterPro" id="IPR018170">
    <property type="entry name" value="Aldo/ket_reductase_CS"/>
</dbReference>
<dbReference type="PIRSF" id="PIRSF000097">
    <property type="entry name" value="AKR"/>
    <property type="match status" value="1"/>
</dbReference>
<dbReference type="InterPro" id="IPR036812">
    <property type="entry name" value="NAD(P)_OxRdtase_dom_sf"/>
</dbReference>
<dbReference type="STRING" id="114155.A0A4Q9Q1G2"/>
<dbReference type="AlphaFoldDB" id="A0A4Q9Q1G2"/>
<name>A0A4Q9Q1G2_9APHY</name>